<comment type="caution">
    <text evidence="1">The sequence shown here is derived from an EMBL/GenBank/DDBJ whole genome shotgun (WGS) entry which is preliminary data.</text>
</comment>
<sequence>MAEMLMHILAFILVAFAGLAVAALVYQLLRSVREFREGYSGVDEHSSLHTI</sequence>
<reference evidence="1 2" key="1">
    <citation type="journal article" date="2014" name="Int. J. Syst. Evol. Microbiol.">
        <title>Complete genome sequence of Corynebacterium casei LMG S-19264T (=DSM 44701T), isolated from a smear-ripened cheese.</title>
        <authorList>
            <consortium name="US DOE Joint Genome Institute (JGI-PGF)"/>
            <person name="Walter F."/>
            <person name="Albersmeier A."/>
            <person name="Kalinowski J."/>
            <person name="Ruckert C."/>
        </authorList>
    </citation>
    <scope>NUCLEOTIDE SEQUENCE [LARGE SCALE GENOMIC DNA]</scope>
    <source>
        <strain evidence="1 2">CCM 8669</strain>
    </source>
</reference>
<dbReference type="Proteomes" id="UP000600171">
    <property type="component" value="Unassembled WGS sequence"/>
</dbReference>
<name>A0A917MUY2_9MICC</name>
<proteinExistence type="predicted"/>
<keyword evidence="2" id="KW-1185">Reference proteome</keyword>
<dbReference type="AlphaFoldDB" id="A0A917MUY2"/>
<evidence type="ECO:0000313" key="1">
    <source>
        <dbReference type="EMBL" id="GGH65316.1"/>
    </source>
</evidence>
<dbReference type="RefSeq" id="WP_188360077.1">
    <property type="nucleotide sequence ID" value="NZ_BMDC01000003.1"/>
</dbReference>
<gene>
    <name evidence="1" type="ORF">GCM10007359_18420</name>
</gene>
<dbReference type="EMBL" id="BMDC01000003">
    <property type="protein sequence ID" value="GGH65316.1"/>
    <property type="molecule type" value="Genomic_DNA"/>
</dbReference>
<organism evidence="1 2">
    <name type="scientific">Rothia aerolata</name>
    <dbReference type="NCBI Taxonomy" id="1812262"/>
    <lineage>
        <taxon>Bacteria</taxon>
        <taxon>Bacillati</taxon>
        <taxon>Actinomycetota</taxon>
        <taxon>Actinomycetes</taxon>
        <taxon>Micrococcales</taxon>
        <taxon>Micrococcaceae</taxon>
        <taxon>Rothia</taxon>
    </lineage>
</organism>
<protein>
    <submittedName>
        <fullName evidence="1">Uncharacterized protein</fullName>
    </submittedName>
</protein>
<evidence type="ECO:0000313" key="2">
    <source>
        <dbReference type="Proteomes" id="UP000600171"/>
    </source>
</evidence>
<accession>A0A917MUY2</accession>